<dbReference type="Proteomes" id="UP001233999">
    <property type="component" value="Unassembled WGS sequence"/>
</dbReference>
<dbReference type="AlphaFoldDB" id="A0AAD8EQ21"/>
<evidence type="ECO:0000313" key="2">
    <source>
        <dbReference type="EMBL" id="KAJ9598408.1"/>
    </source>
</evidence>
<evidence type="ECO:0000256" key="1">
    <source>
        <dbReference type="SAM" id="MobiDB-lite"/>
    </source>
</evidence>
<reference evidence="2" key="1">
    <citation type="journal article" date="2023" name="IScience">
        <title>Live-bearing cockroach genome reveals convergent evolutionary mechanisms linked to viviparity in insects and beyond.</title>
        <authorList>
            <person name="Fouks B."/>
            <person name="Harrison M.C."/>
            <person name="Mikhailova A.A."/>
            <person name="Marchal E."/>
            <person name="English S."/>
            <person name="Carruthers M."/>
            <person name="Jennings E.C."/>
            <person name="Chiamaka E.L."/>
            <person name="Frigard R.A."/>
            <person name="Pippel M."/>
            <person name="Attardo G.M."/>
            <person name="Benoit J.B."/>
            <person name="Bornberg-Bauer E."/>
            <person name="Tobe S.S."/>
        </authorList>
    </citation>
    <scope>NUCLEOTIDE SEQUENCE</scope>
    <source>
        <strain evidence="2">Stay&amp;Tobe</strain>
    </source>
</reference>
<gene>
    <name evidence="2" type="ORF">L9F63_010930</name>
</gene>
<keyword evidence="3" id="KW-1185">Reference proteome</keyword>
<feature type="non-terminal residue" evidence="2">
    <location>
        <position position="60"/>
    </location>
</feature>
<proteinExistence type="predicted"/>
<sequence length="60" mass="6783">RVHGEEMAEASGSLKRPPTPTFKPEWEDLFFCETEGVRPIYWGTTHSSYKPTQGNACVKP</sequence>
<protein>
    <submittedName>
        <fullName evidence="2">Uncharacterized protein</fullName>
    </submittedName>
</protein>
<accession>A0AAD8EQ21</accession>
<evidence type="ECO:0000313" key="3">
    <source>
        <dbReference type="Proteomes" id="UP001233999"/>
    </source>
</evidence>
<name>A0AAD8EQ21_DIPPU</name>
<reference evidence="2" key="2">
    <citation type="submission" date="2023-05" db="EMBL/GenBank/DDBJ databases">
        <authorList>
            <person name="Fouks B."/>
        </authorList>
    </citation>
    <scope>NUCLEOTIDE SEQUENCE</scope>
    <source>
        <strain evidence="2">Stay&amp;Tobe</strain>
        <tissue evidence="2">Testes</tissue>
    </source>
</reference>
<feature type="region of interest" description="Disordered" evidence="1">
    <location>
        <begin position="1"/>
        <end position="21"/>
    </location>
</feature>
<dbReference type="EMBL" id="JASPKZ010001222">
    <property type="protein sequence ID" value="KAJ9598408.1"/>
    <property type="molecule type" value="Genomic_DNA"/>
</dbReference>
<feature type="non-terminal residue" evidence="2">
    <location>
        <position position="1"/>
    </location>
</feature>
<organism evidence="2 3">
    <name type="scientific">Diploptera punctata</name>
    <name type="common">Pacific beetle cockroach</name>
    <dbReference type="NCBI Taxonomy" id="6984"/>
    <lineage>
        <taxon>Eukaryota</taxon>
        <taxon>Metazoa</taxon>
        <taxon>Ecdysozoa</taxon>
        <taxon>Arthropoda</taxon>
        <taxon>Hexapoda</taxon>
        <taxon>Insecta</taxon>
        <taxon>Pterygota</taxon>
        <taxon>Neoptera</taxon>
        <taxon>Polyneoptera</taxon>
        <taxon>Dictyoptera</taxon>
        <taxon>Blattodea</taxon>
        <taxon>Blaberoidea</taxon>
        <taxon>Blaberidae</taxon>
        <taxon>Diplopterinae</taxon>
        <taxon>Diploptera</taxon>
    </lineage>
</organism>
<comment type="caution">
    <text evidence="2">The sequence shown here is derived from an EMBL/GenBank/DDBJ whole genome shotgun (WGS) entry which is preliminary data.</text>
</comment>